<dbReference type="Pfam" id="PF12520">
    <property type="entry name" value="DUF3723"/>
    <property type="match status" value="1"/>
</dbReference>
<gene>
    <name evidence="2" type="ORF">BDDG_12013</name>
</gene>
<protein>
    <submittedName>
        <fullName evidence="2">Uncharacterized protein</fullName>
    </submittedName>
</protein>
<evidence type="ECO:0000256" key="1">
    <source>
        <dbReference type="SAM" id="MobiDB-lite"/>
    </source>
</evidence>
<accession>A0A0J9ELQ4</accession>
<feature type="region of interest" description="Disordered" evidence="1">
    <location>
        <begin position="487"/>
        <end position="507"/>
    </location>
</feature>
<evidence type="ECO:0000313" key="2">
    <source>
        <dbReference type="EMBL" id="KMW67263.1"/>
    </source>
</evidence>
<organism evidence="2">
    <name type="scientific">Ajellomyces dermatitidis (strain ATCC 18188 / CBS 674.68)</name>
    <name type="common">Blastomyces dermatitidis</name>
    <dbReference type="NCBI Taxonomy" id="653446"/>
    <lineage>
        <taxon>Eukaryota</taxon>
        <taxon>Fungi</taxon>
        <taxon>Dikarya</taxon>
        <taxon>Ascomycota</taxon>
        <taxon>Pezizomycotina</taxon>
        <taxon>Eurotiomycetes</taxon>
        <taxon>Eurotiomycetidae</taxon>
        <taxon>Onygenales</taxon>
        <taxon>Ajellomycetaceae</taxon>
        <taxon>Blastomyces</taxon>
    </lineage>
</organism>
<name>A0A0J9ELQ4_AJEDA</name>
<proteinExistence type="predicted"/>
<sequence>MPEHGSGTPCIYLQPAVSQHNLAAAAPQKGGQLQGLHGLHGRNAGSQSGLEVLSPAHRWWVVDVYSDAGNSQYLNYVKDFWFSLINNNPVLMVKIDQHTVKTLQLMMLCSKAKCFKSWAHCLARLFTLGKSTVHQTMKGLWTTCSDGSDICPVQTSESAFNSQREPVGRQFDLASQQMWLYTMHHYPQMPRDPKHKNQLAKARNATADECVVSEMASLTHQLRFRSTQITNLINQAPDQLIAEQALLKAPQPEYFSYDNTLFDTLIDRIVECFTVAMPRDARCEHPSMEALEQDSPLLFVNHMQAAAVPDRVMTFFMRCCVYLAFFGPQPSLRQGADSTPSSVPIRRPEMTQARATDAPATDAPAAGDDAEVERAIADNLNEMLEGDAEQRAAGEHDAQEHTQWEREQRALLEIEHSALVENTRIKSEQQVAQERAMALTQLQSQVAEQTTDSAKCETNTATATLSRLITQFNARSMITGWRQQGSVLGNDEARPPQDTHKKTSTGHYGHIPVVHTQPGWHPEDPSSTPVAQMREPSSAMNMTATQAAVPNQLDGNAEEQAAEVPAQRADDKRQVVEPSALVQARRRHMENPAVELSSHLRGAGPEVIWGPSEEAAAAEAFPSASGQGDQGRASSIVVEAETANPAPPATVSAGRERRRKSNPGGIHKTQRAKPTRRDVDRVANRVDAISDELESRSDAKAAAPAVELTRLETREKGAHVRFDVGAADAELDQRDSQTGRGSRVARNIASRRGLRPRPVTQYNFRELAASSLTDPGGDSTNVADREAWPPTIPLPSIETEPEPARNDGKITITLHVYERKQWRVADVLSIDPSRKDALERIVWGYKRRGMFLYYDMRMRSVSVSSNFRAAMSDGANVLLLIPKEAKAQMDQECPIEPPNTAAGLLRKRSKTPKEEWSDVTCNCIYGSLKPICGIRRYS</sequence>
<dbReference type="InterPro" id="IPR022198">
    <property type="entry name" value="DUF3723"/>
</dbReference>
<dbReference type="EMBL" id="GG749419">
    <property type="protein sequence ID" value="KMW67263.1"/>
    <property type="molecule type" value="Genomic_DNA"/>
</dbReference>
<feature type="region of interest" description="Disordered" evidence="1">
    <location>
        <begin position="333"/>
        <end position="368"/>
    </location>
</feature>
<feature type="compositionally biased region" description="Polar residues" evidence="1">
    <location>
        <begin position="770"/>
        <end position="782"/>
    </location>
</feature>
<dbReference type="AlphaFoldDB" id="A0A0J9ELQ4"/>
<feature type="region of interest" description="Disordered" evidence="1">
    <location>
        <begin position="770"/>
        <end position="805"/>
    </location>
</feature>
<reference evidence="2" key="1">
    <citation type="submission" date="2010-03" db="EMBL/GenBank/DDBJ databases">
        <title>Annotation of Blastomyces dermatitidis strain ATCC 18188.</title>
        <authorList>
            <consortium name="The Broad Institute Genome Sequencing Platform"/>
            <consortium name="Broad Institute Genome Sequencing Center for Infectious Disease."/>
            <person name="Cuomo C."/>
            <person name="Klein B."/>
            <person name="Sullivan T."/>
            <person name="Heitman J."/>
            <person name="Young S."/>
            <person name="Zeng Q."/>
            <person name="Gargeya S."/>
            <person name="Alvarado L."/>
            <person name="Berlin A.M."/>
            <person name="Chapman S.B."/>
            <person name="Chen Z."/>
            <person name="Freedman E."/>
            <person name="Gellesch M."/>
            <person name="Goldberg J."/>
            <person name="Griggs A."/>
            <person name="Gujja S."/>
            <person name="Heilman E."/>
            <person name="Heiman D."/>
            <person name="Howarth C."/>
            <person name="Mehta T."/>
            <person name="Neiman D."/>
            <person name="Pearson M."/>
            <person name="Roberts A."/>
            <person name="Saif S."/>
            <person name="Shea T."/>
            <person name="Shenoy N."/>
            <person name="Sisk P."/>
            <person name="Stolte C."/>
            <person name="Sykes S."/>
            <person name="White J."/>
            <person name="Yandava C."/>
            <person name="Haas B."/>
            <person name="Nusbaum C."/>
            <person name="Birren B."/>
        </authorList>
    </citation>
    <scope>NUCLEOTIDE SEQUENCE</scope>
    <source>
        <strain evidence="2">ATCC 18188</strain>
    </source>
</reference>
<feature type="compositionally biased region" description="Low complexity" evidence="1">
    <location>
        <begin position="353"/>
        <end position="367"/>
    </location>
</feature>
<dbReference type="Proteomes" id="UP000007802">
    <property type="component" value="Unassembled WGS sequence"/>
</dbReference>
<feature type="compositionally biased region" description="Basic and acidic residues" evidence="1">
    <location>
        <begin position="491"/>
        <end position="501"/>
    </location>
</feature>
<dbReference type="OrthoDB" id="4182572at2759"/>
<feature type="region of interest" description="Disordered" evidence="1">
    <location>
        <begin position="640"/>
        <end position="678"/>
    </location>
</feature>